<proteinExistence type="predicted"/>
<gene>
    <name evidence="1" type="ORF">Ahy_A07g037380</name>
</gene>
<organism evidence="1 2">
    <name type="scientific">Arachis hypogaea</name>
    <name type="common">Peanut</name>
    <dbReference type="NCBI Taxonomy" id="3818"/>
    <lineage>
        <taxon>Eukaryota</taxon>
        <taxon>Viridiplantae</taxon>
        <taxon>Streptophyta</taxon>
        <taxon>Embryophyta</taxon>
        <taxon>Tracheophyta</taxon>
        <taxon>Spermatophyta</taxon>
        <taxon>Magnoliopsida</taxon>
        <taxon>eudicotyledons</taxon>
        <taxon>Gunneridae</taxon>
        <taxon>Pentapetalae</taxon>
        <taxon>rosids</taxon>
        <taxon>fabids</taxon>
        <taxon>Fabales</taxon>
        <taxon>Fabaceae</taxon>
        <taxon>Papilionoideae</taxon>
        <taxon>50 kb inversion clade</taxon>
        <taxon>dalbergioids sensu lato</taxon>
        <taxon>Dalbergieae</taxon>
        <taxon>Pterocarpus clade</taxon>
        <taxon>Arachis</taxon>
    </lineage>
</organism>
<dbReference type="EMBL" id="SDMP01000007">
    <property type="protein sequence ID" value="RYR50762.1"/>
    <property type="molecule type" value="Genomic_DNA"/>
</dbReference>
<accession>A0A445CIL6</accession>
<protein>
    <submittedName>
        <fullName evidence="1">Uncharacterized protein</fullName>
    </submittedName>
</protein>
<evidence type="ECO:0000313" key="2">
    <source>
        <dbReference type="Proteomes" id="UP000289738"/>
    </source>
</evidence>
<reference evidence="1 2" key="1">
    <citation type="submission" date="2019-01" db="EMBL/GenBank/DDBJ databases">
        <title>Sequencing of cultivated peanut Arachis hypogaea provides insights into genome evolution and oil improvement.</title>
        <authorList>
            <person name="Chen X."/>
        </authorList>
    </citation>
    <scope>NUCLEOTIDE SEQUENCE [LARGE SCALE GENOMIC DNA]</scope>
    <source>
        <strain evidence="2">cv. Fuhuasheng</strain>
        <tissue evidence="1">Leaves</tissue>
    </source>
</reference>
<dbReference type="AlphaFoldDB" id="A0A445CIL6"/>
<comment type="caution">
    <text evidence="1">The sequence shown here is derived from an EMBL/GenBank/DDBJ whole genome shotgun (WGS) entry which is preliminary data.</text>
</comment>
<dbReference type="Proteomes" id="UP000289738">
    <property type="component" value="Chromosome A07"/>
</dbReference>
<evidence type="ECO:0000313" key="1">
    <source>
        <dbReference type="EMBL" id="RYR50762.1"/>
    </source>
</evidence>
<name>A0A445CIL6_ARAHY</name>
<keyword evidence="2" id="KW-1185">Reference proteome</keyword>
<sequence>MKFHRDEISGGKYNKNSCDGSNLTEVDDVTYIARSQYRKFSKKLWNIHWMASVHSALRGVDASCGRTKMFTWFEALAFSFRTQVLVEVNYSTICISQWLQRWRMERALQQEITKSMEWLLYAMELEEGFFEILNEAIK</sequence>